<dbReference type="Pfam" id="PF00155">
    <property type="entry name" value="Aminotran_1_2"/>
    <property type="match status" value="1"/>
</dbReference>
<proteinExistence type="inferred from homology"/>
<dbReference type="InterPro" id="IPR004839">
    <property type="entry name" value="Aminotransferase_I/II_large"/>
</dbReference>
<dbReference type="InterPro" id="IPR006311">
    <property type="entry name" value="TAT_signal"/>
</dbReference>
<name>A0AAP2DKU6_9BACT</name>
<evidence type="ECO:0000256" key="2">
    <source>
        <dbReference type="ARBA" id="ARBA00022576"/>
    </source>
</evidence>
<keyword evidence="4" id="KW-0663">Pyridoxal phosphate</keyword>
<dbReference type="GO" id="GO:0008483">
    <property type="term" value="F:transaminase activity"/>
    <property type="evidence" value="ECO:0007669"/>
    <property type="project" value="UniProtKB-KW"/>
</dbReference>
<accession>A0AAP2DKU6</accession>
<comment type="caution">
    <text evidence="6">The sequence shown here is derived from an EMBL/GenBank/DDBJ whole genome shotgun (WGS) entry which is preliminary data.</text>
</comment>
<dbReference type="RefSeq" id="WP_254162957.1">
    <property type="nucleotide sequence ID" value="NZ_JAHESF010000008.1"/>
</dbReference>
<dbReference type="InterPro" id="IPR050106">
    <property type="entry name" value="HistidinolP_aminotransfase"/>
</dbReference>
<dbReference type="PANTHER" id="PTHR43643:SF3">
    <property type="entry name" value="HISTIDINOL-PHOSPHATE AMINOTRANSFERASE"/>
    <property type="match status" value="1"/>
</dbReference>
<dbReference type="PANTHER" id="PTHR43643">
    <property type="entry name" value="HISTIDINOL-PHOSPHATE AMINOTRANSFERASE 2"/>
    <property type="match status" value="1"/>
</dbReference>
<evidence type="ECO:0000313" key="6">
    <source>
        <dbReference type="EMBL" id="MBT1697168.1"/>
    </source>
</evidence>
<dbReference type="EMBL" id="JAHESF010000008">
    <property type="protein sequence ID" value="MBT1697168.1"/>
    <property type="molecule type" value="Genomic_DNA"/>
</dbReference>
<gene>
    <name evidence="6" type="ORF">KK083_09800</name>
</gene>
<dbReference type="Proteomes" id="UP001319200">
    <property type="component" value="Unassembled WGS sequence"/>
</dbReference>
<sequence>MANRRDWLRTSLALAAGLPLGTTLAERLMAAPVSETEKIFFSGNLPPMKIRLASNENPYGPSDKARAAITQIITEANRYPFQATVDFKQVLATHEGVTPDHIAVGSGSADLLSATGAAFGLEGGRILSGFPTFPMLMNYAEVFKATWDKVDMDENLAYDYEAVASRIKDDTRLVFVCNPNNPTGTLVDPAKVKAFCEEVSKKVTVFSDEAYLEFLEPSKQVSMVDLVKKGANVIVSRTFSKIYGLAGLRVGYLVAKPELIKKITRNQPGIPNNQIALAAARASLGDTAFMEMSRKKNAEARKHLTDFLDKKGYFYGKSHTNFVMFDPKGDALGILNKLAERSIAIRAWDYKGMQWLRVSIGTSDEMRLFTKAYDEIIS</sequence>
<dbReference type="InterPro" id="IPR015421">
    <property type="entry name" value="PyrdxlP-dep_Trfase_major"/>
</dbReference>
<keyword evidence="3" id="KW-0808">Transferase</keyword>
<feature type="domain" description="Aminotransferase class I/classII large" evidence="5">
    <location>
        <begin position="48"/>
        <end position="367"/>
    </location>
</feature>
<keyword evidence="2 6" id="KW-0032">Aminotransferase</keyword>
<dbReference type="PROSITE" id="PS51318">
    <property type="entry name" value="TAT"/>
    <property type="match status" value="1"/>
</dbReference>
<dbReference type="InterPro" id="IPR015422">
    <property type="entry name" value="PyrdxlP-dep_Trfase_small"/>
</dbReference>
<reference evidence="6 7" key="1">
    <citation type="submission" date="2021-05" db="EMBL/GenBank/DDBJ databases">
        <title>A Polyphasic approach of four new species of the genus Ohtaekwangia: Ohtaekwangia histidinii sp. nov., Ohtaekwangia cretensis sp. nov., Ohtaekwangia indiensis sp. nov., Ohtaekwangia reichenbachii sp. nov. from diverse environment.</title>
        <authorList>
            <person name="Octaviana S."/>
        </authorList>
    </citation>
    <scope>NUCLEOTIDE SEQUENCE [LARGE SCALE GENOMIC DNA]</scope>
    <source>
        <strain evidence="6 7">PWU4</strain>
    </source>
</reference>
<evidence type="ECO:0000313" key="7">
    <source>
        <dbReference type="Proteomes" id="UP001319200"/>
    </source>
</evidence>
<keyword evidence="7" id="KW-1185">Reference proteome</keyword>
<dbReference type="GO" id="GO:0030170">
    <property type="term" value="F:pyridoxal phosphate binding"/>
    <property type="evidence" value="ECO:0007669"/>
    <property type="project" value="InterPro"/>
</dbReference>
<dbReference type="CDD" id="cd00609">
    <property type="entry name" value="AAT_like"/>
    <property type="match status" value="1"/>
</dbReference>
<dbReference type="Gene3D" id="3.90.1150.10">
    <property type="entry name" value="Aspartate Aminotransferase, domain 1"/>
    <property type="match status" value="1"/>
</dbReference>
<evidence type="ECO:0000256" key="1">
    <source>
        <dbReference type="ARBA" id="ARBA00007970"/>
    </source>
</evidence>
<evidence type="ECO:0000259" key="5">
    <source>
        <dbReference type="Pfam" id="PF00155"/>
    </source>
</evidence>
<comment type="similarity">
    <text evidence="1">Belongs to the class-II pyridoxal-phosphate-dependent aminotransferase family. Histidinol-phosphate aminotransferase subfamily.</text>
</comment>
<evidence type="ECO:0000256" key="4">
    <source>
        <dbReference type="ARBA" id="ARBA00022898"/>
    </source>
</evidence>
<protein>
    <submittedName>
        <fullName evidence="6">Histidinol-phosphate aminotransferase family protein</fullName>
    </submittedName>
</protein>
<dbReference type="SUPFAM" id="SSF53383">
    <property type="entry name" value="PLP-dependent transferases"/>
    <property type="match status" value="1"/>
</dbReference>
<dbReference type="Gene3D" id="3.40.640.10">
    <property type="entry name" value="Type I PLP-dependent aspartate aminotransferase-like (Major domain)"/>
    <property type="match status" value="1"/>
</dbReference>
<organism evidence="6 7">
    <name type="scientific">Chryseosolibacter histidini</name>
    <dbReference type="NCBI Taxonomy" id="2782349"/>
    <lineage>
        <taxon>Bacteria</taxon>
        <taxon>Pseudomonadati</taxon>
        <taxon>Bacteroidota</taxon>
        <taxon>Cytophagia</taxon>
        <taxon>Cytophagales</taxon>
        <taxon>Chryseotaleaceae</taxon>
        <taxon>Chryseosolibacter</taxon>
    </lineage>
</organism>
<evidence type="ECO:0000256" key="3">
    <source>
        <dbReference type="ARBA" id="ARBA00022679"/>
    </source>
</evidence>
<dbReference type="InterPro" id="IPR015424">
    <property type="entry name" value="PyrdxlP-dep_Trfase"/>
</dbReference>
<dbReference type="AlphaFoldDB" id="A0AAP2DKU6"/>